<dbReference type="Gene3D" id="3.40.50.720">
    <property type="entry name" value="NAD(P)-binding Rossmann-like Domain"/>
    <property type="match status" value="1"/>
</dbReference>
<dbReference type="GO" id="GO:0051287">
    <property type="term" value="F:NAD binding"/>
    <property type="evidence" value="ECO:0007669"/>
    <property type="project" value="InterPro"/>
</dbReference>
<dbReference type="PATRIC" id="fig|36849.3.peg.213"/>
<evidence type="ECO:0000313" key="4">
    <source>
        <dbReference type="EMBL" id="KPU46082.1"/>
    </source>
</evidence>
<dbReference type="GO" id="GO:0016616">
    <property type="term" value="F:oxidoreductase activity, acting on the CH-OH group of donors, NAD or NADP as acceptor"/>
    <property type="evidence" value="ECO:0007669"/>
    <property type="project" value="InterPro"/>
</dbReference>
<organism evidence="4 5">
    <name type="scientific">Oxobacter pfennigii</name>
    <dbReference type="NCBI Taxonomy" id="36849"/>
    <lineage>
        <taxon>Bacteria</taxon>
        <taxon>Bacillati</taxon>
        <taxon>Bacillota</taxon>
        <taxon>Clostridia</taxon>
        <taxon>Eubacteriales</taxon>
        <taxon>Clostridiaceae</taxon>
        <taxon>Oxobacter</taxon>
    </lineage>
</organism>
<dbReference type="InterPro" id="IPR008927">
    <property type="entry name" value="6-PGluconate_DH-like_C_sf"/>
</dbReference>
<dbReference type="SUPFAM" id="SSF51735">
    <property type="entry name" value="NAD(P)-binding Rossmann-fold domains"/>
    <property type="match status" value="1"/>
</dbReference>
<dbReference type="Gene3D" id="1.10.1040.10">
    <property type="entry name" value="N-(1-d-carboxylethyl)-l-norvaline Dehydrogenase, domain 2"/>
    <property type="match status" value="1"/>
</dbReference>
<comment type="caution">
    <text evidence="4">The sequence shown here is derived from an EMBL/GenBank/DDBJ whole genome shotgun (WGS) entry which is preliminary data.</text>
</comment>
<dbReference type="OrthoDB" id="1073746at2"/>
<dbReference type="InterPro" id="IPR051729">
    <property type="entry name" value="Opine/Lysopine_DH"/>
</dbReference>
<dbReference type="GO" id="GO:0046168">
    <property type="term" value="P:glycerol-3-phosphate catabolic process"/>
    <property type="evidence" value="ECO:0007669"/>
    <property type="project" value="InterPro"/>
</dbReference>
<feature type="domain" description="Glycerol-3-phosphate dehydrogenase NAD-dependent N-terminal" evidence="2">
    <location>
        <begin position="11"/>
        <end position="109"/>
    </location>
</feature>
<accession>A0A0P8WBR2</accession>
<proteinExistence type="predicted"/>
<dbReference type="PANTHER" id="PTHR38015">
    <property type="entry name" value="BLR6086 PROTEIN"/>
    <property type="match status" value="1"/>
</dbReference>
<dbReference type="STRING" id="36849.OXPF_01920"/>
<keyword evidence="5" id="KW-1185">Reference proteome</keyword>
<evidence type="ECO:0000256" key="1">
    <source>
        <dbReference type="ARBA" id="ARBA00023002"/>
    </source>
</evidence>
<dbReference type="GO" id="GO:0047129">
    <property type="term" value="F:opine dehydrogenase activity"/>
    <property type="evidence" value="ECO:0007669"/>
    <property type="project" value="UniProtKB-EC"/>
</dbReference>
<dbReference type="EMBL" id="LKET01000014">
    <property type="protein sequence ID" value="KPU46082.1"/>
    <property type="molecule type" value="Genomic_DNA"/>
</dbReference>
<dbReference type="RefSeq" id="WP_054873347.1">
    <property type="nucleotide sequence ID" value="NZ_LKET01000014.1"/>
</dbReference>
<name>A0A0P8WBR2_9CLOT</name>
<dbReference type="Pfam" id="PF01210">
    <property type="entry name" value="NAD_Gly3P_dh_N"/>
    <property type="match status" value="1"/>
</dbReference>
<dbReference type="AlphaFoldDB" id="A0A0P8WBR2"/>
<dbReference type="SUPFAM" id="SSF48179">
    <property type="entry name" value="6-phosphogluconate dehydrogenase C-terminal domain-like"/>
    <property type="match status" value="1"/>
</dbReference>
<feature type="domain" description="Opine dehydrogenase" evidence="3">
    <location>
        <begin position="189"/>
        <end position="333"/>
    </location>
</feature>
<dbReference type="InterPro" id="IPR011128">
    <property type="entry name" value="G3P_DH_NAD-dep_N"/>
</dbReference>
<sequence length="375" mass="40836">MKNNKKSLNYAVIGAGNGGQAMAAHLALCGHNVRLYNRSITKIKKIQEQRGIYLTGKEEGFGRLSSMTDNIKEAIENADVIMVTIPASGHREIANLCHPYLKDGQIIVLNPGRTGGALEFLNIIKQKAPNKNIIISEAQTFVYACRAETAGVVKIFSIKNQVSLASIPSYMTKYVVDTIKDAYPQFIPADNVLETSLNNIGAIFHPCPTLLNCGRIESTNGDFEYYLEGITPTVSKILEQMDSERVKVAHALGVKTVTALKWLEVTYGSKGESLHEAIQNTSGYMGIKAPSSMDTRYIFEDIPESLVPISAIGATVGIRTPIIDSIINLACTAHGENYFAAGRNVRNLGIEGLTVSELMELATFGIVERPREVVA</sequence>
<dbReference type="InterPro" id="IPR036291">
    <property type="entry name" value="NAD(P)-bd_dom_sf"/>
</dbReference>
<dbReference type="Proteomes" id="UP000050326">
    <property type="component" value="Unassembled WGS sequence"/>
</dbReference>
<dbReference type="EC" id="1.5.1.28" evidence="4"/>
<keyword evidence="1 4" id="KW-0560">Oxidoreductase</keyword>
<evidence type="ECO:0000313" key="5">
    <source>
        <dbReference type="Proteomes" id="UP000050326"/>
    </source>
</evidence>
<dbReference type="Pfam" id="PF02317">
    <property type="entry name" value="Octopine_DH"/>
    <property type="match status" value="1"/>
</dbReference>
<reference evidence="4 5" key="1">
    <citation type="submission" date="2015-09" db="EMBL/GenBank/DDBJ databases">
        <title>Genome sequence of Oxobacter pfennigii DSM 3222.</title>
        <authorList>
            <person name="Poehlein A."/>
            <person name="Bengelsdorf F.R."/>
            <person name="Schiel-Bengelsdorf B."/>
            <person name="Duerre P."/>
            <person name="Daniel R."/>
        </authorList>
    </citation>
    <scope>NUCLEOTIDE SEQUENCE [LARGE SCALE GENOMIC DNA]</scope>
    <source>
        <strain evidence="4 5">DSM 3222</strain>
    </source>
</reference>
<dbReference type="PANTHER" id="PTHR38015:SF1">
    <property type="entry name" value="OPINE DEHYDROGENASE DOMAIN-CONTAINING PROTEIN"/>
    <property type="match status" value="1"/>
</dbReference>
<dbReference type="InterPro" id="IPR003421">
    <property type="entry name" value="Opine_DH"/>
</dbReference>
<evidence type="ECO:0000259" key="2">
    <source>
        <dbReference type="Pfam" id="PF01210"/>
    </source>
</evidence>
<protein>
    <submittedName>
        <fullName evidence="4">Opine dehydrogenase</fullName>
        <ecNumber evidence="4">1.5.1.28</ecNumber>
    </submittedName>
</protein>
<gene>
    <name evidence="4" type="primary">odh</name>
    <name evidence="4" type="ORF">OXPF_01920</name>
</gene>
<evidence type="ECO:0000259" key="3">
    <source>
        <dbReference type="Pfam" id="PF02317"/>
    </source>
</evidence>
<dbReference type="InterPro" id="IPR013328">
    <property type="entry name" value="6PGD_dom2"/>
</dbReference>